<dbReference type="Pfam" id="PF05137">
    <property type="entry name" value="PilN"/>
    <property type="match status" value="1"/>
</dbReference>
<evidence type="ECO:0000256" key="1">
    <source>
        <dbReference type="SAM" id="Coils"/>
    </source>
</evidence>
<name>A0A964FHC7_9CYAN</name>
<dbReference type="PANTHER" id="PTHR40278">
    <property type="entry name" value="DNA UTILIZATION PROTEIN HOFN"/>
    <property type="match status" value="1"/>
</dbReference>
<dbReference type="AlphaFoldDB" id="A0A964FHC7"/>
<dbReference type="RefSeq" id="WP_229640437.1">
    <property type="nucleotide sequence ID" value="NZ_JADWDC010000021.1"/>
</dbReference>
<organism evidence="2 3">
    <name type="scientific">Waterburya agarophytonicola KI4</name>
    <dbReference type="NCBI Taxonomy" id="2874699"/>
    <lineage>
        <taxon>Bacteria</taxon>
        <taxon>Bacillati</taxon>
        <taxon>Cyanobacteriota</taxon>
        <taxon>Cyanophyceae</taxon>
        <taxon>Pleurocapsales</taxon>
        <taxon>Hyellaceae</taxon>
        <taxon>Waterburya</taxon>
        <taxon>Waterburya agarophytonicola</taxon>
    </lineage>
</organism>
<evidence type="ECO:0000313" key="3">
    <source>
        <dbReference type="Proteomes" id="UP000729733"/>
    </source>
</evidence>
<dbReference type="EMBL" id="JADWDC010000021">
    <property type="protein sequence ID" value="MCC0177373.1"/>
    <property type="molecule type" value="Genomic_DNA"/>
</dbReference>
<comment type="caution">
    <text evidence="2">The sequence shown here is derived from an EMBL/GenBank/DDBJ whole genome shotgun (WGS) entry which is preliminary data.</text>
</comment>
<feature type="coiled-coil region" evidence="1">
    <location>
        <begin position="70"/>
        <end position="107"/>
    </location>
</feature>
<gene>
    <name evidence="2" type="ORF">I4641_10335</name>
</gene>
<accession>A0A964FHC7</accession>
<dbReference type="Proteomes" id="UP000729733">
    <property type="component" value="Unassembled WGS sequence"/>
</dbReference>
<evidence type="ECO:0000313" key="2">
    <source>
        <dbReference type="EMBL" id="MCC0177373.1"/>
    </source>
</evidence>
<keyword evidence="1" id="KW-0175">Coiled coil</keyword>
<proteinExistence type="predicted"/>
<sequence>MYNLDINFLRDRGLAQSTEVSDSFVQKKEPSIVDKIPIAVGVLVALIASISTFVHLQGVNAKTTGVEEDIKRIESEIADLGNQNKKIEAANEEIQKIEQETSALIGVFEKIKPWAAIMQEVSDRTPPGVQVDSIEQSGSGSATGINLSGTARSYSDVNDFILFLQRSPFFDAKKIQLNTAGTADFQVEIENEDILPENASFEVPQGIKYKISTQLKNVPTSKLIEEINKKGSTGLVTRLKILEQKGAILK</sequence>
<reference evidence="2" key="1">
    <citation type="journal article" date="2021" name="Antonie Van Leeuwenhoek">
        <title>Draft genome and description of Waterburya agarophytonicola gen. nov. sp. nov. (Pleurocapsales, Cyanobacteria): a seaweed symbiont.</title>
        <authorList>
            <person name="Bonthond G."/>
            <person name="Shalygin S."/>
            <person name="Bayer T."/>
            <person name="Weinberger F."/>
        </authorList>
    </citation>
    <scope>NUCLEOTIDE SEQUENCE</scope>
    <source>
        <strain evidence="2">KI4</strain>
    </source>
</reference>
<dbReference type="InterPro" id="IPR007813">
    <property type="entry name" value="PilN"/>
</dbReference>
<keyword evidence="3" id="KW-1185">Reference proteome</keyword>
<dbReference type="InterPro" id="IPR052534">
    <property type="entry name" value="Extracell_DNA_Util/SecSys_Comp"/>
</dbReference>
<protein>
    <submittedName>
        <fullName evidence="2">PilN domain-containing protein</fullName>
    </submittedName>
</protein>
<dbReference type="PANTHER" id="PTHR40278:SF1">
    <property type="entry name" value="DNA UTILIZATION PROTEIN HOFN"/>
    <property type="match status" value="1"/>
</dbReference>